<reference evidence="3 4" key="1">
    <citation type="submission" date="2019-02" db="EMBL/GenBank/DDBJ databases">
        <title>Genome sequencing of the rare red list fungi Bondarzewia mesenterica.</title>
        <authorList>
            <person name="Buettner E."/>
            <person name="Kellner H."/>
        </authorList>
    </citation>
    <scope>NUCLEOTIDE SEQUENCE [LARGE SCALE GENOMIC DNA]</scope>
    <source>
        <strain evidence="3 4">DSM 108281</strain>
    </source>
</reference>
<dbReference type="CDD" id="cd14688">
    <property type="entry name" value="bZIP_YAP"/>
    <property type="match status" value="1"/>
</dbReference>
<accession>A0A4S4LEF9</accession>
<dbReference type="Proteomes" id="UP000310158">
    <property type="component" value="Unassembled WGS sequence"/>
</dbReference>
<protein>
    <recommendedName>
        <fullName evidence="2">BZIP domain-containing protein</fullName>
    </recommendedName>
</protein>
<feature type="compositionally biased region" description="Polar residues" evidence="1">
    <location>
        <begin position="227"/>
        <end position="247"/>
    </location>
</feature>
<comment type="caution">
    <text evidence="3">The sequence shown here is derived from an EMBL/GenBank/DDBJ whole genome shotgun (WGS) entry which is preliminary data.</text>
</comment>
<keyword evidence="4" id="KW-1185">Reference proteome</keyword>
<dbReference type="EMBL" id="SGPL01000584">
    <property type="protein sequence ID" value="THH10252.1"/>
    <property type="molecule type" value="Genomic_DNA"/>
</dbReference>
<evidence type="ECO:0000256" key="1">
    <source>
        <dbReference type="SAM" id="MobiDB-lite"/>
    </source>
</evidence>
<name>A0A4S4LEF9_9AGAM</name>
<dbReference type="InterPro" id="IPR021833">
    <property type="entry name" value="DUF3425"/>
</dbReference>
<feature type="compositionally biased region" description="Basic and acidic residues" evidence="1">
    <location>
        <begin position="1"/>
        <end position="11"/>
    </location>
</feature>
<dbReference type="SUPFAM" id="SSF57959">
    <property type="entry name" value="Leucine zipper domain"/>
    <property type="match status" value="1"/>
</dbReference>
<dbReference type="Pfam" id="PF11905">
    <property type="entry name" value="DUF3425"/>
    <property type="match status" value="1"/>
</dbReference>
<evidence type="ECO:0000259" key="2">
    <source>
        <dbReference type="PROSITE" id="PS50217"/>
    </source>
</evidence>
<dbReference type="Gene3D" id="1.20.5.170">
    <property type="match status" value="1"/>
</dbReference>
<dbReference type="PROSITE" id="PS50217">
    <property type="entry name" value="BZIP"/>
    <property type="match status" value="1"/>
</dbReference>
<feature type="compositionally biased region" description="Basic and acidic residues" evidence="1">
    <location>
        <begin position="205"/>
        <end position="214"/>
    </location>
</feature>
<proteinExistence type="predicted"/>
<dbReference type="OrthoDB" id="2245989at2759"/>
<feature type="region of interest" description="Disordered" evidence="1">
    <location>
        <begin position="170"/>
        <end position="287"/>
    </location>
</feature>
<dbReference type="PROSITE" id="PS00036">
    <property type="entry name" value="BZIP_BASIC"/>
    <property type="match status" value="1"/>
</dbReference>
<dbReference type="GO" id="GO:0003700">
    <property type="term" value="F:DNA-binding transcription factor activity"/>
    <property type="evidence" value="ECO:0007669"/>
    <property type="project" value="InterPro"/>
</dbReference>
<feature type="region of interest" description="Disordered" evidence="1">
    <location>
        <begin position="1"/>
        <end position="46"/>
    </location>
</feature>
<dbReference type="InterPro" id="IPR004827">
    <property type="entry name" value="bZIP"/>
</dbReference>
<dbReference type="PANTHER" id="PTHR38116:SF9">
    <property type="entry name" value="BZIP DOMAIN-CONTAINING PROTEIN"/>
    <property type="match status" value="1"/>
</dbReference>
<dbReference type="InterPro" id="IPR046347">
    <property type="entry name" value="bZIP_sf"/>
</dbReference>
<feature type="domain" description="BZIP" evidence="2">
    <location>
        <begin position="67"/>
        <end position="130"/>
    </location>
</feature>
<feature type="region of interest" description="Disordered" evidence="1">
    <location>
        <begin position="313"/>
        <end position="340"/>
    </location>
</feature>
<sequence length="475" mass="52756">MDSKSGRDRSVSGEIEESELGSPQENERGTSQDASSGKPGRKKNPKCAILSLPDRAYVHLLTSTLPDSSQAARRDQNRIAQREFRLRKQQRIRDLEARVEILSGGKDEAVSEMRNILRDLMAENQVLRNLLRSLSSFIGDGAGGLLPKLGWSLQDFESFINRSETDTAWEGFQSRKQRGTAANPNTRKRTSEDDGLSSTAKKPRAPGERDEGGRPDSFPIIMPLNAVPSSSNIYSTTGRPSHENSLLSDLMRGPNGSPMFAGRPSSPASPQYGASSSQVPPSGSNYQPPYLAPLNMNVEGSMQPMSFVTNTAGSASVQQPRMQQQNLPPMDEGEGPDPKNEEAQKLISYHLDNYKRNSSYCLPASLRPTLVQRTVPHESVIDRIPHPELRDRLILLRGSFNLVDCIHDYALSVTVHGDDVLAHSNWEIGEKWLRQYGYLLEQNTLGICNRWRRERGQPELRLSELAPPESQAQAM</sequence>
<evidence type="ECO:0000313" key="4">
    <source>
        <dbReference type="Proteomes" id="UP000310158"/>
    </source>
</evidence>
<evidence type="ECO:0000313" key="3">
    <source>
        <dbReference type="EMBL" id="THH10252.1"/>
    </source>
</evidence>
<dbReference type="AlphaFoldDB" id="A0A4S4LEF9"/>
<feature type="compositionally biased region" description="Polar residues" evidence="1">
    <location>
        <begin position="313"/>
        <end position="327"/>
    </location>
</feature>
<gene>
    <name evidence="3" type="ORF">EW146_g8439</name>
</gene>
<feature type="compositionally biased region" description="Polar residues" evidence="1">
    <location>
        <begin position="266"/>
        <end position="287"/>
    </location>
</feature>
<dbReference type="Pfam" id="PF00170">
    <property type="entry name" value="bZIP_1"/>
    <property type="match status" value="1"/>
</dbReference>
<dbReference type="SMART" id="SM00338">
    <property type="entry name" value="BRLZ"/>
    <property type="match status" value="1"/>
</dbReference>
<dbReference type="PANTHER" id="PTHR38116">
    <property type="entry name" value="CHROMOSOME 7, WHOLE GENOME SHOTGUN SEQUENCE"/>
    <property type="match status" value="1"/>
</dbReference>
<organism evidence="3 4">
    <name type="scientific">Bondarzewia mesenterica</name>
    <dbReference type="NCBI Taxonomy" id="1095465"/>
    <lineage>
        <taxon>Eukaryota</taxon>
        <taxon>Fungi</taxon>
        <taxon>Dikarya</taxon>
        <taxon>Basidiomycota</taxon>
        <taxon>Agaricomycotina</taxon>
        <taxon>Agaricomycetes</taxon>
        <taxon>Russulales</taxon>
        <taxon>Bondarzewiaceae</taxon>
        <taxon>Bondarzewia</taxon>
    </lineage>
</organism>